<name>A0A8X6TD90_NEPPI</name>
<dbReference type="Proteomes" id="UP000887013">
    <property type="component" value="Unassembled WGS sequence"/>
</dbReference>
<dbReference type="EMBL" id="BMAW01100526">
    <property type="protein sequence ID" value="GFS95356.1"/>
    <property type="molecule type" value="Genomic_DNA"/>
</dbReference>
<evidence type="ECO:0000313" key="2">
    <source>
        <dbReference type="Proteomes" id="UP000887013"/>
    </source>
</evidence>
<reference evidence="1" key="1">
    <citation type="submission" date="2020-08" db="EMBL/GenBank/DDBJ databases">
        <title>Multicomponent nature underlies the extraordinary mechanical properties of spider dragline silk.</title>
        <authorList>
            <person name="Kono N."/>
            <person name="Nakamura H."/>
            <person name="Mori M."/>
            <person name="Yoshida Y."/>
            <person name="Ohtoshi R."/>
            <person name="Malay A.D."/>
            <person name="Moran D.A.P."/>
            <person name="Tomita M."/>
            <person name="Numata K."/>
            <person name="Arakawa K."/>
        </authorList>
    </citation>
    <scope>NUCLEOTIDE SEQUENCE</scope>
</reference>
<organism evidence="1 2">
    <name type="scientific">Nephila pilipes</name>
    <name type="common">Giant wood spider</name>
    <name type="synonym">Nephila maculata</name>
    <dbReference type="NCBI Taxonomy" id="299642"/>
    <lineage>
        <taxon>Eukaryota</taxon>
        <taxon>Metazoa</taxon>
        <taxon>Ecdysozoa</taxon>
        <taxon>Arthropoda</taxon>
        <taxon>Chelicerata</taxon>
        <taxon>Arachnida</taxon>
        <taxon>Araneae</taxon>
        <taxon>Araneomorphae</taxon>
        <taxon>Entelegynae</taxon>
        <taxon>Araneoidea</taxon>
        <taxon>Nephilidae</taxon>
        <taxon>Nephila</taxon>
    </lineage>
</organism>
<sequence>MIIRDSEISPSACGVARELDCPYITDWKIMRKVIEFYPYKISRHEQLSSGDEQQRLDFFPPFLARMDMDDARMEWMEDFMGRLSFELGSQTHQSHQMLFKKDPSTLQNSRLGVTLLQVPILGPYFFEELRPLQPVTCSITEQRYMLKTFIVPQLQHRQCLFEKPFMQDEVPPQTVLAEQQFLRQHFIDDRAINQYFRWTCPL</sequence>
<protein>
    <submittedName>
        <fullName evidence="1">Transposable element tc3 transposase</fullName>
    </submittedName>
</protein>
<accession>A0A8X6TD90</accession>
<gene>
    <name evidence="1" type="primary">RF55_21525</name>
    <name evidence="1" type="ORF">NPIL_598651</name>
</gene>
<dbReference type="OrthoDB" id="6432521at2759"/>
<dbReference type="AlphaFoldDB" id="A0A8X6TD90"/>
<comment type="caution">
    <text evidence="1">The sequence shown here is derived from an EMBL/GenBank/DDBJ whole genome shotgun (WGS) entry which is preliminary data.</text>
</comment>
<keyword evidence="2" id="KW-1185">Reference proteome</keyword>
<evidence type="ECO:0000313" key="1">
    <source>
        <dbReference type="EMBL" id="GFS95356.1"/>
    </source>
</evidence>
<proteinExistence type="predicted"/>